<dbReference type="EMBL" id="AP028911">
    <property type="protein sequence ID" value="BES92203.1"/>
    <property type="molecule type" value="Genomic_DNA"/>
</dbReference>
<dbReference type="Proteomes" id="UP001307889">
    <property type="component" value="Chromosome 3"/>
</dbReference>
<dbReference type="Pfam" id="PF09404">
    <property type="entry name" value="C12orf66_like"/>
    <property type="match status" value="1"/>
</dbReference>
<evidence type="ECO:0000313" key="2">
    <source>
        <dbReference type="Proteomes" id="UP001307889"/>
    </source>
</evidence>
<accession>A0ABN7AIW9</accession>
<organism evidence="1 2">
    <name type="scientific">Nesidiocoris tenuis</name>
    <dbReference type="NCBI Taxonomy" id="355587"/>
    <lineage>
        <taxon>Eukaryota</taxon>
        <taxon>Metazoa</taxon>
        <taxon>Ecdysozoa</taxon>
        <taxon>Arthropoda</taxon>
        <taxon>Hexapoda</taxon>
        <taxon>Insecta</taxon>
        <taxon>Pterygota</taxon>
        <taxon>Neoptera</taxon>
        <taxon>Paraneoptera</taxon>
        <taxon>Hemiptera</taxon>
        <taxon>Heteroptera</taxon>
        <taxon>Panheteroptera</taxon>
        <taxon>Cimicomorpha</taxon>
        <taxon>Miridae</taxon>
        <taxon>Dicyphina</taxon>
        <taxon>Nesidiocoris</taxon>
    </lineage>
</organism>
<evidence type="ECO:0000313" key="1">
    <source>
        <dbReference type="EMBL" id="BES92203.1"/>
    </source>
</evidence>
<sequence length="420" mass="48676">MEEFEKVLSDFFFLVSTFCYDKAKEMLEKERVTNRLKKSFFMQLLIFCEAEKTYYNLGFLSTKTKIFVNLRKDSSLRAMYDGLRIELHRLEGLPSPSSDPVAQAIEKTVTPIANQLCHFSTARLQLIDLYEKIYNLGIGTKHIKYDDLMSQVGAITQMHVLPHPLIASIRSCITWECESLMHCLGAQCRIEEYTMMPVLMHLHTAHNRLLQWEKSIQVKESWKIGFLKSQYQPLLFQWLGRLRNHLVNKFTLYFYSTLTQQSTMQDVMSHINSKNNTDLYVKLRNLHKRTIGCTVALMFDPRGLTGWKDPGYVHPGRSVENPPDQYVVMLSHPVKITERIPGICRALDCRTAERISPEKTYFFYNSEEKCSYVLWSIEPRVSLVVSTEGKRDDKTNVAQFAEFCAHVRGTPILASLKPSK</sequence>
<keyword evidence="2" id="KW-1185">Reference proteome</keyword>
<gene>
    <name evidence="1" type="ORF">NTJ_05011</name>
</gene>
<proteinExistence type="predicted"/>
<dbReference type="PANTHER" id="PTHR31581">
    <property type="entry name" value="KICSTOR COMPLEX PROTEIN C12ORF66"/>
    <property type="match status" value="1"/>
</dbReference>
<dbReference type="PANTHER" id="PTHR31581:SF1">
    <property type="entry name" value="KICSTOR SUBUNIT 2"/>
    <property type="match status" value="1"/>
</dbReference>
<dbReference type="SUPFAM" id="SSF158548">
    <property type="entry name" value="FLJ32549 domain-like"/>
    <property type="match status" value="1"/>
</dbReference>
<dbReference type="InterPro" id="IPR038060">
    <property type="entry name" value="C12orf66-like_central_sf"/>
</dbReference>
<dbReference type="Gene3D" id="1.10.3450.30">
    <property type="match status" value="1"/>
</dbReference>
<reference evidence="1 2" key="1">
    <citation type="submission" date="2023-09" db="EMBL/GenBank/DDBJ databases">
        <title>Nesidiocoris tenuis whole genome shotgun sequence.</title>
        <authorList>
            <person name="Shibata T."/>
            <person name="Shimoda M."/>
            <person name="Kobayashi T."/>
            <person name="Uehara T."/>
        </authorList>
    </citation>
    <scope>NUCLEOTIDE SEQUENCE [LARGE SCALE GENOMIC DNA]</scope>
    <source>
        <strain evidence="1 2">Japan</strain>
    </source>
</reference>
<protein>
    <recommendedName>
        <fullName evidence="3">DH domain-containing protein</fullName>
    </recommendedName>
</protein>
<dbReference type="SUPFAM" id="SSF160651">
    <property type="entry name" value="FLJ32549 C-terminal domain-like"/>
    <property type="match status" value="1"/>
</dbReference>
<dbReference type="InterPro" id="IPR018544">
    <property type="entry name" value="KICS_2"/>
</dbReference>
<evidence type="ECO:0008006" key="3">
    <source>
        <dbReference type="Google" id="ProtNLM"/>
    </source>
</evidence>
<name>A0ABN7AIW9_9HEMI</name>